<evidence type="ECO:0000313" key="3">
    <source>
        <dbReference type="Proteomes" id="UP000045782"/>
    </source>
</evidence>
<gene>
    <name evidence="2" type="ORF">ERS075579_00214</name>
</gene>
<dbReference type="InterPro" id="IPR029447">
    <property type="entry name" value="DUF4439"/>
</dbReference>
<name>A0A0U0ZFL4_9MYCO</name>
<dbReference type="Gene3D" id="1.20.1260.10">
    <property type="match status" value="1"/>
</dbReference>
<protein>
    <submittedName>
        <fullName evidence="2">Hypothetical alanine rich protein</fullName>
    </submittedName>
</protein>
<dbReference type="Pfam" id="PF14530">
    <property type="entry name" value="DUF4439"/>
    <property type="match status" value="1"/>
</dbReference>
<evidence type="ECO:0000259" key="1">
    <source>
        <dbReference type="Pfam" id="PF14530"/>
    </source>
</evidence>
<accession>A0A0U0ZFL4</accession>
<dbReference type="CDD" id="cd00657">
    <property type="entry name" value="Ferritin_like"/>
    <property type="match status" value="1"/>
</dbReference>
<sequence>MTTTEPTPQPASSADDTALANALANEHAAIYSYGLVSAHSVPDNNWLVTECLVEHRQCREECIAKLRGRSVTAPVAAAGYKVPFPVSTPADAIKLALQVETDTAACWRAVAEQADSADDRGFAVRMLTESAIRAARWRVAGGITPVSVAFPGGTEKA</sequence>
<dbReference type="AlphaFoldDB" id="A0A0U0ZFL4"/>
<dbReference type="InterPro" id="IPR009078">
    <property type="entry name" value="Ferritin-like_SF"/>
</dbReference>
<proteinExistence type="predicted"/>
<reference evidence="2 3" key="1">
    <citation type="submission" date="2015-03" db="EMBL/GenBank/DDBJ databases">
        <authorList>
            <person name="Murphy D."/>
        </authorList>
    </citation>
    <scope>NUCLEOTIDE SEQUENCE [LARGE SCALE GENOMIC DNA]</scope>
    <source>
        <strain evidence="2 3">PAP088</strain>
    </source>
</reference>
<dbReference type="Proteomes" id="UP000045782">
    <property type="component" value="Unassembled WGS sequence"/>
</dbReference>
<feature type="domain" description="DUF4439" evidence="1">
    <location>
        <begin position="18"/>
        <end position="154"/>
    </location>
</feature>
<evidence type="ECO:0000313" key="2">
    <source>
        <dbReference type="EMBL" id="CPV31258.1"/>
    </source>
</evidence>
<organism evidence="2 3">
    <name type="scientific">Mycobacteroides abscessus</name>
    <dbReference type="NCBI Taxonomy" id="36809"/>
    <lineage>
        <taxon>Bacteria</taxon>
        <taxon>Bacillati</taxon>
        <taxon>Actinomycetota</taxon>
        <taxon>Actinomycetes</taxon>
        <taxon>Mycobacteriales</taxon>
        <taxon>Mycobacteriaceae</taxon>
        <taxon>Mycobacteroides</taxon>
    </lineage>
</organism>
<dbReference type="InterPro" id="IPR012347">
    <property type="entry name" value="Ferritin-like"/>
</dbReference>
<dbReference type="EMBL" id="CSWP01000001">
    <property type="protein sequence ID" value="CPV31258.1"/>
    <property type="molecule type" value="Genomic_DNA"/>
</dbReference>
<dbReference type="RefSeq" id="WP_016342929.1">
    <property type="nucleotide sequence ID" value="NZ_AP022621.1"/>
</dbReference>
<dbReference type="SUPFAM" id="SSF47240">
    <property type="entry name" value="Ferritin-like"/>
    <property type="match status" value="1"/>
</dbReference>